<evidence type="ECO:0000313" key="2">
    <source>
        <dbReference type="Proteomes" id="UP000008281"/>
    </source>
</evidence>
<proteinExistence type="predicted"/>
<reference evidence="1" key="1">
    <citation type="submission" date="2007-07" db="EMBL/GenBank/DDBJ databases">
        <title>PCAP assembly of the Caenorhabditis remanei genome.</title>
        <authorList>
            <consortium name="The Caenorhabditis remanei Sequencing Consortium"/>
            <person name="Wilson R.K."/>
        </authorList>
    </citation>
    <scope>NUCLEOTIDE SEQUENCE [LARGE SCALE GENOMIC DNA]</scope>
    <source>
        <strain evidence="1">PB4641</strain>
    </source>
</reference>
<sequence>MFILDASPPTNHQPSSSYSYYNYNFIDTYYNHNFIDTYYNYYPPHTIRHTTTIRVYIF</sequence>
<keyword evidence="2" id="KW-1185">Reference proteome</keyword>
<evidence type="ECO:0000313" key="1">
    <source>
        <dbReference type="EMBL" id="EFO90840.1"/>
    </source>
</evidence>
<gene>
    <name evidence="1" type="ORF">CRE_09757</name>
</gene>
<organism evidence="2">
    <name type="scientific">Caenorhabditis remanei</name>
    <name type="common">Caenorhabditis vulgaris</name>
    <dbReference type="NCBI Taxonomy" id="31234"/>
    <lineage>
        <taxon>Eukaryota</taxon>
        <taxon>Metazoa</taxon>
        <taxon>Ecdysozoa</taxon>
        <taxon>Nematoda</taxon>
        <taxon>Chromadorea</taxon>
        <taxon>Rhabditida</taxon>
        <taxon>Rhabditina</taxon>
        <taxon>Rhabditomorpha</taxon>
        <taxon>Rhabditoidea</taxon>
        <taxon>Rhabditidae</taxon>
        <taxon>Peloderinae</taxon>
        <taxon>Caenorhabditis</taxon>
    </lineage>
</organism>
<dbReference type="EMBL" id="DS268569">
    <property type="protein sequence ID" value="EFO90840.1"/>
    <property type="molecule type" value="Genomic_DNA"/>
</dbReference>
<name>E3N9X7_CAERE</name>
<dbReference type="AlphaFoldDB" id="E3N9X7"/>
<protein>
    <submittedName>
        <fullName evidence="1">Uncharacterized protein</fullName>
    </submittedName>
</protein>
<dbReference type="Proteomes" id="UP000008281">
    <property type="component" value="Unassembled WGS sequence"/>
</dbReference>
<dbReference type="InParanoid" id="E3N9X7"/>
<dbReference type="HOGENOM" id="CLU_2981086_0_0_1"/>
<accession>E3N9X7</accession>